<dbReference type="InterPro" id="IPR035979">
    <property type="entry name" value="RBD_domain_sf"/>
</dbReference>
<evidence type="ECO:0000259" key="11">
    <source>
        <dbReference type="PROSITE" id="PS50102"/>
    </source>
</evidence>
<dbReference type="SUPFAM" id="SSF54928">
    <property type="entry name" value="RNA-binding domain, RBD"/>
    <property type="match status" value="1"/>
</dbReference>
<dbReference type="Gene3D" id="3.30.70.330">
    <property type="match status" value="1"/>
</dbReference>
<sequence>MTDASDITSLPDEAQEGCEACFSRKEKRKNRKKAKRSERRQLAAIQAREREEILSQDPVVIELEERALERERLEHELQERLWIQKEKEAQEAADRKRQEAEAAVEEDANDWEYVEEGPAEIIWEGNEIIVRKQKVKVPKARSENIKSTEENRPVSNPLLPESLYQKPVSNLLPSQNAAYEDHKKLVHSSILENNESNPNFGTEQDKTHCPFHIKTGVCRFGVNCSRVHVYPDKSCTLLIKNMYHGPGLPMEHDEGLEYTDEEIAQNYKEFFDDVHGEFMKHGKIINFKVCRNESSHLRGNVYAQYESVESAVTAYNALNGRFYAGKQITCEYVVVTRWRAALCGEYMRSHHRSCSHGTACNFLHCFKNPHGLYDWADWDNPPPKSRLRRGDRRDSLNEDRPYREKDNHSHSHRRYRESSFHRDRSGRSHERDKDYGGYRGDKSLDRSHGQIKIKDRSHKRIKYGDRHRSSEEERSIEEDYLEKERQKRSRKRRSRGQDGQYEGRRPSSSRSHDRDQYYQVERSKHRKRSRSLDSGDSSSYGKQRTRRKLMKQSWDDDRYRPRSRSSSLEQGRKCDSEKKIRSRSSSYSDGYG</sequence>
<keyword evidence="14" id="KW-1185">Reference proteome</keyword>
<feature type="coiled-coil region" evidence="9">
    <location>
        <begin position="61"/>
        <end position="106"/>
    </location>
</feature>
<accession>A0A8T2QHX1</accession>
<dbReference type="SMART" id="SM00356">
    <property type="entry name" value="ZnF_C3H1"/>
    <property type="match status" value="2"/>
</dbReference>
<feature type="region of interest" description="Disordered" evidence="10">
    <location>
        <begin position="384"/>
        <end position="592"/>
    </location>
</feature>
<evidence type="ECO:0000256" key="5">
    <source>
        <dbReference type="ARBA" id="ARBA00022884"/>
    </source>
</evidence>
<evidence type="ECO:0000313" key="14">
    <source>
        <dbReference type="Proteomes" id="UP000825935"/>
    </source>
</evidence>
<evidence type="ECO:0000256" key="8">
    <source>
        <dbReference type="PROSITE-ProRule" id="PRU00723"/>
    </source>
</evidence>
<dbReference type="AlphaFoldDB" id="A0A8T2QHX1"/>
<feature type="region of interest" description="Disordered" evidence="10">
    <location>
        <begin position="139"/>
        <end position="160"/>
    </location>
</feature>
<dbReference type="GO" id="GO:0089701">
    <property type="term" value="C:U2AF complex"/>
    <property type="evidence" value="ECO:0007669"/>
    <property type="project" value="InterPro"/>
</dbReference>
<keyword evidence="9" id="KW-0175">Coiled coil</keyword>
<feature type="domain" description="C3H1-type" evidence="12">
    <location>
        <begin position="203"/>
        <end position="231"/>
    </location>
</feature>
<feature type="compositionally biased region" description="Basic and acidic residues" evidence="10">
    <location>
        <begin position="570"/>
        <end position="579"/>
    </location>
</feature>
<dbReference type="Pfam" id="PF00076">
    <property type="entry name" value="RRM_1"/>
    <property type="match status" value="1"/>
</dbReference>
<dbReference type="EMBL" id="CM035440">
    <property type="protein sequence ID" value="KAH7282811.1"/>
    <property type="molecule type" value="Genomic_DNA"/>
</dbReference>
<dbReference type="PANTHER" id="PTHR12620">
    <property type="entry name" value="U2 SNRNP AUXILIARY FACTOR, SMALL SUBUNIT"/>
    <property type="match status" value="1"/>
</dbReference>
<proteinExistence type="predicted"/>
<dbReference type="PROSITE" id="PS50103">
    <property type="entry name" value="ZF_C3H1"/>
    <property type="match status" value="2"/>
</dbReference>
<evidence type="ECO:0000256" key="7">
    <source>
        <dbReference type="PROSITE-ProRule" id="PRU00176"/>
    </source>
</evidence>
<evidence type="ECO:0000256" key="3">
    <source>
        <dbReference type="ARBA" id="ARBA00022771"/>
    </source>
</evidence>
<feature type="zinc finger region" description="C3H1-type" evidence="8">
    <location>
        <begin position="337"/>
        <end position="367"/>
    </location>
</feature>
<feature type="compositionally biased region" description="Basic and acidic residues" evidence="10">
    <location>
        <begin position="416"/>
        <end position="454"/>
    </location>
</feature>
<name>A0A8T2QHX1_CERRI</name>
<dbReference type="GO" id="GO:0008270">
    <property type="term" value="F:zinc ion binding"/>
    <property type="evidence" value="ECO:0007669"/>
    <property type="project" value="UniProtKB-KW"/>
</dbReference>
<reference evidence="13" key="1">
    <citation type="submission" date="2021-08" db="EMBL/GenBank/DDBJ databases">
        <title>WGS assembly of Ceratopteris richardii.</title>
        <authorList>
            <person name="Marchant D.B."/>
            <person name="Chen G."/>
            <person name="Jenkins J."/>
            <person name="Shu S."/>
            <person name="Leebens-Mack J."/>
            <person name="Grimwood J."/>
            <person name="Schmutz J."/>
            <person name="Soltis P."/>
            <person name="Soltis D."/>
            <person name="Chen Z.-H."/>
        </authorList>
    </citation>
    <scope>NUCLEOTIDE SEQUENCE</scope>
    <source>
        <strain evidence="13">Whitten #5841</strain>
        <tissue evidence="13">Leaf</tissue>
    </source>
</reference>
<organism evidence="13 14">
    <name type="scientific">Ceratopteris richardii</name>
    <name type="common">Triangle waterfern</name>
    <dbReference type="NCBI Taxonomy" id="49495"/>
    <lineage>
        <taxon>Eukaryota</taxon>
        <taxon>Viridiplantae</taxon>
        <taxon>Streptophyta</taxon>
        <taxon>Embryophyta</taxon>
        <taxon>Tracheophyta</taxon>
        <taxon>Polypodiopsida</taxon>
        <taxon>Polypodiidae</taxon>
        <taxon>Polypodiales</taxon>
        <taxon>Pteridineae</taxon>
        <taxon>Pteridaceae</taxon>
        <taxon>Parkerioideae</taxon>
        <taxon>Ceratopteris</taxon>
    </lineage>
</organism>
<dbReference type="OrthoDB" id="423462at2759"/>
<dbReference type="PRINTS" id="PR01848">
    <property type="entry name" value="U2AUXFACTOR"/>
</dbReference>
<dbReference type="InterPro" id="IPR000571">
    <property type="entry name" value="Znf_CCCH"/>
</dbReference>
<dbReference type="GO" id="GO:0003723">
    <property type="term" value="F:RNA binding"/>
    <property type="evidence" value="ECO:0007669"/>
    <property type="project" value="UniProtKB-UniRule"/>
</dbReference>
<gene>
    <name evidence="13" type="ORF">KP509_35G048600</name>
</gene>
<keyword evidence="3 8" id="KW-0863">Zinc-finger</keyword>
<comment type="caution">
    <text evidence="13">The sequence shown here is derived from an EMBL/GenBank/DDBJ whole genome shotgun (WGS) entry which is preliminary data.</text>
</comment>
<feature type="compositionally biased region" description="Basic and acidic residues" evidence="10">
    <location>
        <begin position="501"/>
        <end position="516"/>
    </location>
</feature>
<protein>
    <submittedName>
        <fullName evidence="13">Uncharacterized protein</fullName>
    </submittedName>
</protein>
<dbReference type="InterPro" id="IPR003954">
    <property type="entry name" value="RRM_euk-type"/>
</dbReference>
<evidence type="ECO:0000256" key="6">
    <source>
        <dbReference type="ARBA" id="ARBA00023125"/>
    </source>
</evidence>
<feature type="compositionally biased region" description="Basic and acidic residues" evidence="10">
    <location>
        <begin position="391"/>
        <end position="409"/>
    </location>
</feature>
<dbReference type="InterPro" id="IPR000504">
    <property type="entry name" value="RRM_dom"/>
</dbReference>
<keyword evidence="5 7" id="KW-0694">RNA-binding</keyword>
<feature type="compositionally biased region" description="Low complexity" evidence="10">
    <location>
        <begin position="583"/>
        <end position="592"/>
    </location>
</feature>
<evidence type="ECO:0000256" key="9">
    <source>
        <dbReference type="SAM" id="Coils"/>
    </source>
</evidence>
<evidence type="ECO:0000256" key="2">
    <source>
        <dbReference type="ARBA" id="ARBA00022737"/>
    </source>
</evidence>
<feature type="zinc finger region" description="C3H1-type" evidence="8">
    <location>
        <begin position="203"/>
        <end position="231"/>
    </location>
</feature>
<keyword evidence="4 8" id="KW-0862">Zinc</keyword>
<keyword evidence="6" id="KW-0238">DNA-binding</keyword>
<dbReference type="PROSITE" id="PS50102">
    <property type="entry name" value="RRM"/>
    <property type="match status" value="1"/>
</dbReference>
<evidence type="ECO:0000256" key="4">
    <source>
        <dbReference type="ARBA" id="ARBA00022833"/>
    </source>
</evidence>
<dbReference type="FunFam" id="3.30.70.330:FF:000318">
    <property type="entry name" value="Zinc finger CCCH domain-containing protein 5"/>
    <property type="match status" value="1"/>
</dbReference>
<dbReference type="InterPro" id="IPR012677">
    <property type="entry name" value="Nucleotide-bd_a/b_plait_sf"/>
</dbReference>
<feature type="compositionally biased region" description="Basic and acidic residues" evidence="10">
    <location>
        <begin position="140"/>
        <end position="152"/>
    </location>
</feature>
<feature type="compositionally biased region" description="Basic and acidic residues" evidence="10">
    <location>
        <begin position="462"/>
        <end position="473"/>
    </location>
</feature>
<keyword evidence="2" id="KW-0677">Repeat</keyword>
<feature type="domain" description="C3H1-type" evidence="12">
    <location>
        <begin position="337"/>
        <end position="367"/>
    </location>
</feature>
<keyword evidence="1 8" id="KW-0479">Metal-binding</keyword>
<dbReference type="GO" id="GO:0003677">
    <property type="term" value="F:DNA binding"/>
    <property type="evidence" value="ECO:0007669"/>
    <property type="project" value="UniProtKB-KW"/>
</dbReference>
<evidence type="ECO:0000256" key="10">
    <source>
        <dbReference type="SAM" id="MobiDB-lite"/>
    </source>
</evidence>
<evidence type="ECO:0000313" key="13">
    <source>
        <dbReference type="EMBL" id="KAH7282811.1"/>
    </source>
</evidence>
<evidence type="ECO:0000256" key="1">
    <source>
        <dbReference type="ARBA" id="ARBA00022723"/>
    </source>
</evidence>
<dbReference type="SMART" id="SM00361">
    <property type="entry name" value="RRM_1"/>
    <property type="match status" value="1"/>
</dbReference>
<dbReference type="GO" id="GO:0000398">
    <property type="term" value="P:mRNA splicing, via spliceosome"/>
    <property type="evidence" value="ECO:0007669"/>
    <property type="project" value="InterPro"/>
</dbReference>
<dbReference type="Proteomes" id="UP000825935">
    <property type="component" value="Chromosome 35"/>
</dbReference>
<evidence type="ECO:0000259" key="12">
    <source>
        <dbReference type="PROSITE" id="PS50103"/>
    </source>
</evidence>
<dbReference type="InterPro" id="IPR009145">
    <property type="entry name" value="U2AF_small"/>
</dbReference>
<feature type="domain" description="RRM" evidence="11">
    <location>
        <begin position="235"/>
        <end position="335"/>
    </location>
</feature>